<dbReference type="PANTHER" id="PTHR11058">
    <property type="entry name" value="NADH-UBIQUINONE OXIDOREDUCTASE CHAIN 3"/>
    <property type="match status" value="1"/>
</dbReference>
<reference evidence="14 15" key="1">
    <citation type="journal article" date="2018" name="Genome Biol. Evol.">
        <title>Partnering With a Pest: Genomes of Hemlock Woolly Adelgid Symbionts Reveal Atypical Nutritional Provisioning Patterns in Dual-Obligate Bacteria.</title>
        <authorList>
            <person name="Weglarz K.M."/>
            <person name="Havill N.P."/>
            <person name="Burke G.R."/>
            <person name="von Dohlen C.D."/>
        </authorList>
    </citation>
    <scope>NUCLEOTIDE SEQUENCE [LARGE SCALE GENOMIC DNA]</scope>
    <source>
        <strain evidence="14">ENA</strain>
    </source>
</reference>
<keyword evidence="11 12" id="KW-0472">Membrane</keyword>
<dbReference type="GO" id="GO:0005886">
    <property type="term" value="C:plasma membrane"/>
    <property type="evidence" value="ECO:0007669"/>
    <property type="project" value="UniProtKB-SubCell"/>
</dbReference>
<keyword evidence="5 12" id="KW-0812">Transmembrane</keyword>
<name>A0A3S9J7R7_9ENTR</name>
<evidence type="ECO:0000256" key="13">
    <source>
        <dbReference type="RuleBase" id="RU003639"/>
    </source>
</evidence>
<keyword evidence="4 12" id="KW-1003">Cell membrane</keyword>
<proteinExistence type="inferred from homology"/>
<comment type="catalytic activity">
    <reaction evidence="12 13">
        <text>a quinone + NADH + 5 H(+)(in) = a quinol + NAD(+) + 4 H(+)(out)</text>
        <dbReference type="Rhea" id="RHEA:57888"/>
        <dbReference type="ChEBI" id="CHEBI:15378"/>
        <dbReference type="ChEBI" id="CHEBI:24646"/>
        <dbReference type="ChEBI" id="CHEBI:57540"/>
        <dbReference type="ChEBI" id="CHEBI:57945"/>
        <dbReference type="ChEBI" id="CHEBI:132124"/>
    </reaction>
</comment>
<gene>
    <name evidence="14" type="primary">ndhC</name>
    <name evidence="12" type="synonym">nuoA</name>
    <name evidence="14" type="ORF">C3B56_00233</name>
</gene>
<evidence type="ECO:0000256" key="9">
    <source>
        <dbReference type="ARBA" id="ARBA00023027"/>
    </source>
</evidence>
<evidence type="ECO:0000256" key="10">
    <source>
        <dbReference type="ARBA" id="ARBA00023075"/>
    </source>
</evidence>
<dbReference type="GO" id="GO:0030964">
    <property type="term" value="C:NADH dehydrogenase complex"/>
    <property type="evidence" value="ECO:0007669"/>
    <property type="project" value="TreeGrafter"/>
</dbReference>
<dbReference type="OrthoDB" id="9791970at2"/>
<evidence type="ECO:0000256" key="8">
    <source>
        <dbReference type="ARBA" id="ARBA00022989"/>
    </source>
</evidence>
<feature type="transmembrane region" description="Helical" evidence="12">
    <location>
        <begin position="66"/>
        <end position="89"/>
    </location>
</feature>
<evidence type="ECO:0000256" key="4">
    <source>
        <dbReference type="ARBA" id="ARBA00022475"/>
    </source>
</evidence>
<dbReference type="EMBL" id="CP026513">
    <property type="protein sequence ID" value="AZP36330.1"/>
    <property type="molecule type" value="Genomic_DNA"/>
</dbReference>
<dbReference type="Proteomes" id="UP000274458">
    <property type="component" value="Chromosome"/>
</dbReference>
<evidence type="ECO:0000256" key="1">
    <source>
        <dbReference type="ARBA" id="ARBA00004141"/>
    </source>
</evidence>
<feature type="transmembrane region" description="Helical" evidence="12">
    <location>
        <begin position="95"/>
        <end position="116"/>
    </location>
</feature>
<sequence>MLNQTNILSENVFFFIFILFSLFICFFMLLCGWLLGNRCITKNRNLPFESGIDSVGNTKINLSIKFYILAMLFVIFDTESIFLYIWSISIKENGWLGFIEILYFVFILVIGLIYLINMKLLNWNKTLKLYKIND</sequence>
<accession>A0A3S9J7R7</accession>
<keyword evidence="14" id="KW-0560">Oxidoreductase</keyword>
<keyword evidence="3 12" id="KW-0813">Transport</keyword>
<evidence type="ECO:0000256" key="11">
    <source>
        <dbReference type="ARBA" id="ARBA00023136"/>
    </source>
</evidence>
<dbReference type="GO" id="GO:0008137">
    <property type="term" value="F:NADH dehydrogenase (ubiquinone) activity"/>
    <property type="evidence" value="ECO:0007669"/>
    <property type="project" value="InterPro"/>
</dbReference>
<organism evidence="14 15">
    <name type="scientific">Candidatus Annandia adelgestsuga</name>
    <dbReference type="NCBI Taxonomy" id="1302411"/>
    <lineage>
        <taxon>Bacteria</taxon>
        <taxon>Pseudomonadati</taxon>
        <taxon>Pseudomonadota</taxon>
        <taxon>Gammaproteobacteria</taxon>
        <taxon>Enterobacterales</taxon>
        <taxon>Enterobacteriaceae</taxon>
        <taxon>Candidatus Annandia</taxon>
    </lineage>
</organism>
<evidence type="ECO:0000313" key="14">
    <source>
        <dbReference type="EMBL" id="AZP36330.1"/>
    </source>
</evidence>
<protein>
    <recommendedName>
        <fullName evidence="12">NADH-quinone oxidoreductase subunit A</fullName>
        <ecNumber evidence="12">7.1.1.-</ecNumber>
    </recommendedName>
    <alternativeName>
        <fullName evidence="12">NADH dehydrogenase I subunit A</fullName>
    </alternativeName>
    <alternativeName>
        <fullName evidence="12">NDH-1 subunit A</fullName>
    </alternativeName>
    <alternativeName>
        <fullName evidence="12">NUO1</fullName>
    </alternativeName>
</protein>
<keyword evidence="7 12" id="KW-1278">Translocase</keyword>
<evidence type="ECO:0000256" key="7">
    <source>
        <dbReference type="ARBA" id="ARBA00022967"/>
    </source>
</evidence>
<dbReference type="Gene3D" id="1.20.58.1610">
    <property type="entry name" value="NADH:ubiquinone/plastoquinone oxidoreductase, chain 3"/>
    <property type="match status" value="1"/>
</dbReference>
<comment type="subunit">
    <text evidence="12">NDH-1 is composed of 13 different subunits. Subunits NuoA, H, J, K, L, M, N constitute the membrane sector of the complex.</text>
</comment>
<comment type="similarity">
    <text evidence="2 12 13">Belongs to the complex I subunit 3 family.</text>
</comment>
<evidence type="ECO:0000313" key="15">
    <source>
        <dbReference type="Proteomes" id="UP000274458"/>
    </source>
</evidence>
<evidence type="ECO:0000256" key="6">
    <source>
        <dbReference type="ARBA" id="ARBA00022719"/>
    </source>
</evidence>
<dbReference type="PANTHER" id="PTHR11058:SF21">
    <property type="entry name" value="NADH-QUINONE OXIDOREDUCTASE SUBUNIT A"/>
    <property type="match status" value="1"/>
</dbReference>
<keyword evidence="9 12" id="KW-0520">NAD</keyword>
<dbReference type="InterPro" id="IPR000440">
    <property type="entry name" value="NADH_UbQ/plastoQ_OxRdtase_su3"/>
</dbReference>
<dbReference type="Pfam" id="PF00507">
    <property type="entry name" value="Oxidored_q4"/>
    <property type="match status" value="1"/>
</dbReference>
<keyword evidence="10 12" id="KW-0830">Ubiquinone</keyword>
<keyword evidence="8 12" id="KW-1133">Transmembrane helix</keyword>
<dbReference type="GO" id="GO:0050136">
    <property type="term" value="F:NADH dehydrogenase (quinone) (non-electrogenic) activity"/>
    <property type="evidence" value="ECO:0007669"/>
    <property type="project" value="UniProtKB-UniRule"/>
</dbReference>
<evidence type="ECO:0000256" key="12">
    <source>
        <dbReference type="HAMAP-Rule" id="MF_01394"/>
    </source>
</evidence>
<dbReference type="EC" id="7.1.1.-" evidence="12"/>
<dbReference type="InterPro" id="IPR038430">
    <property type="entry name" value="NDAH_ubi_oxred_su3_sf"/>
</dbReference>
<dbReference type="InterPro" id="IPR023043">
    <property type="entry name" value="NAD(P)H_OxRDtase_bac/plastid"/>
</dbReference>
<comment type="subcellular location">
    <subcellularLocation>
        <location evidence="12 13">Cell membrane</location>
        <topology evidence="12 13">Multi-pass membrane protein</topology>
    </subcellularLocation>
    <subcellularLocation>
        <location evidence="1">Membrane</location>
        <topology evidence="1">Multi-pass membrane protein</topology>
    </subcellularLocation>
</comment>
<evidence type="ECO:0000256" key="3">
    <source>
        <dbReference type="ARBA" id="ARBA00022448"/>
    </source>
</evidence>
<comment type="function">
    <text evidence="12">NDH-1 shuttles electrons from NADH, via FMN and iron-sulfur (Fe-S) centers, to quinones in the respiratory chain. The immediate electron acceptor for the enzyme in this species is believed to be ubiquinone. Couples the redox reaction to proton translocation (for every two electrons transferred, four hydrogen ions are translocated across the cytoplasmic membrane), and thus conserves the redox energy in a proton gradient.</text>
</comment>
<dbReference type="GO" id="GO:0048038">
    <property type="term" value="F:quinone binding"/>
    <property type="evidence" value="ECO:0007669"/>
    <property type="project" value="UniProtKB-KW"/>
</dbReference>
<keyword evidence="6 12" id="KW-0874">Quinone</keyword>
<dbReference type="AlphaFoldDB" id="A0A3S9J7R7"/>
<evidence type="ECO:0000256" key="2">
    <source>
        <dbReference type="ARBA" id="ARBA00008472"/>
    </source>
</evidence>
<evidence type="ECO:0000256" key="5">
    <source>
        <dbReference type="ARBA" id="ARBA00022692"/>
    </source>
</evidence>
<dbReference type="HAMAP" id="MF_01394">
    <property type="entry name" value="NDH1_NuoA"/>
    <property type="match status" value="1"/>
</dbReference>
<dbReference type="KEGG" id="aade:C3B56_00233"/>
<feature type="transmembrane region" description="Helical" evidence="12">
    <location>
        <begin position="12"/>
        <end position="35"/>
    </location>
</feature>
<keyword evidence="15" id="KW-1185">Reference proteome</keyword>
<dbReference type="RefSeq" id="WP_126071600.1">
    <property type="nucleotide sequence ID" value="NZ_CP026513.1"/>
</dbReference>